<dbReference type="HAMAP" id="MF_01477">
    <property type="entry name" value="Iojap_RsfS"/>
    <property type="match status" value="1"/>
</dbReference>
<dbReference type="Proteomes" id="UP000515163">
    <property type="component" value="Unplaced"/>
</dbReference>
<keyword evidence="2" id="KW-1185">Reference proteome</keyword>
<evidence type="ECO:0000313" key="2">
    <source>
        <dbReference type="Proteomes" id="UP000515163"/>
    </source>
</evidence>
<dbReference type="PANTHER" id="PTHR21043:SF0">
    <property type="entry name" value="MITOCHONDRIAL ASSEMBLY OF RIBOSOMAL LARGE SUBUNIT PROTEIN 1"/>
    <property type="match status" value="1"/>
</dbReference>
<reference evidence="3" key="1">
    <citation type="submission" date="2025-08" db="UniProtKB">
        <authorList>
            <consortium name="RefSeq"/>
        </authorList>
    </citation>
    <scope>IDENTIFICATION</scope>
    <source>
        <tissue evidence="3">Tentacle</tissue>
    </source>
</reference>
<dbReference type="SUPFAM" id="SSF81301">
    <property type="entry name" value="Nucleotidyltransferase"/>
    <property type="match status" value="1"/>
</dbReference>
<evidence type="ECO:0000313" key="3">
    <source>
        <dbReference type="RefSeq" id="XP_031561444.1"/>
    </source>
</evidence>
<protein>
    <submittedName>
        <fullName evidence="3">Uncharacterized protein LOC116297368 isoform X1</fullName>
    </submittedName>
</protein>
<dbReference type="PANTHER" id="PTHR21043">
    <property type="entry name" value="IOJAP SUPERFAMILY ORTHOLOG"/>
    <property type="match status" value="1"/>
</dbReference>
<organism evidence="2 3">
    <name type="scientific">Actinia tenebrosa</name>
    <name type="common">Australian red waratah sea anemone</name>
    <dbReference type="NCBI Taxonomy" id="6105"/>
    <lineage>
        <taxon>Eukaryota</taxon>
        <taxon>Metazoa</taxon>
        <taxon>Cnidaria</taxon>
        <taxon>Anthozoa</taxon>
        <taxon>Hexacorallia</taxon>
        <taxon>Actiniaria</taxon>
        <taxon>Actiniidae</taxon>
        <taxon>Actinia</taxon>
    </lineage>
</organism>
<dbReference type="GO" id="GO:0043023">
    <property type="term" value="F:ribosomal large subunit binding"/>
    <property type="evidence" value="ECO:0007669"/>
    <property type="project" value="TreeGrafter"/>
</dbReference>
<dbReference type="RefSeq" id="XP_031561444.1">
    <property type="nucleotide sequence ID" value="XM_031705584.1"/>
</dbReference>
<dbReference type="NCBIfam" id="TIGR00090">
    <property type="entry name" value="rsfS_iojap_ybeB"/>
    <property type="match status" value="1"/>
</dbReference>
<dbReference type="Pfam" id="PF02410">
    <property type="entry name" value="RsfS"/>
    <property type="match status" value="1"/>
</dbReference>
<gene>
    <name evidence="3" type="primary">LOC116297368</name>
</gene>
<dbReference type="GO" id="GO:0090071">
    <property type="term" value="P:negative regulation of ribosome biogenesis"/>
    <property type="evidence" value="ECO:0007669"/>
    <property type="project" value="TreeGrafter"/>
</dbReference>
<name>A0A6P8HYJ2_ACTTE</name>
<evidence type="ECO:0000256" key="1">
    <source>
        <dbReference type="ARBA" id="ARBA00010574"/>
    </source>
</evidence>
<dbReference type="AlphaFoldDB" id="A0A6P8HYJ2"/>
<accession>A0A6P8HYJ2</accession>
<dbReference type="InterPro" id="IPR004394">
    <property type="entry name" value="Iojap/RsfS/C7orf30"/>
</dbReference>
<dbReference type="GO" id="GO:0005739">
    <property type="term" value="C:mitochondrion"/>
    <property type="evidence" value="ECO:0007669"/>
    <property type="project" value="TreeGrafter"/>
</dbReference>
<dbReference type="KEGG" id="aten:116297368"/>
<dbReference type="InParanoid" id="A0A6P8HYJ2"/>
<dbReference type="Gene3D" id="3.30.460.10">
    <property type="entry name" value="Beta Polymerase, domain 2"/>
    <property type="match status" value="1"/>
</dbReference>
<comment type="similarity">
    <text evidence="1">Belongs to the Iojap/RsfS family.</text>
</comment>
<dbReference type="OrthoDB" id="21330at2759"/>
<proteinExistence type="inferred from homology"/>
<dbReference type="GeneID" id="116297368"/>
<sequence>MFKFNPLRCLNFTGSRLGDLRLSSRRISICFTGISLTRAEGRLKTLNNTNQPTFIPKKSLQTLYVKGHGSKIKKRDCFDILSSSKHFPKETNSIHQVKKLRYFSLTSKDVLPDESTQEKEKYDFEDENIVYKDSKKSKRMFGRHEYEFDTNGYLSVDDVVKFLRQEAAFDICVIESSGAKRAYVDYFIVVSGVSNRHIRAMSKNLEQLFRGRNVRGISKNGHVTVEGIEGDSNWLAVDIGNMAVHFFLPEVRQLYELEKLWTLGPKYDDQYKVMLEEEEFLEAVFLGEQTKSPDQED</sequence>
<dbReference type="GO" id="GO:0017148">
    <property type="term" value="P:negative regulation of translation"/>
    <property type="evidence" value="ECO:0007669"/>
    <property type="project" value="TreeGrafter"/>
</dbReference>
<dbReference type="InterPro" id="IPR043519">
    <property type="entry name" value="NT_sf"/>
</dbReference>